<keyword evidence="2" id="KW-0408">Iron</keyword>
<dbReference type="InterPro" id="IPR017972">
    <property type="entry name" value="Cyt_P450_CS"/>
</dbReference>
<dbReference type="InterPro" id="IPR036396">
    <property type="entry name" value="Cyt_P450_sf"/>
</dbReference>
<keyword evidence="2" id="KW-0479">Metal-binding</keyword>
<keyword evidence="2" id="KW-0349">Heme</keyword>
<reference evidence="3 4" key="1">
    <citation type="submission" date="2021-12" db="EMBL/GenBank/DDBJ databases">
        <title>Discovery of the Pendulisporaceae a myxobacterial family with distinct sporulation behavior and unique specialized metabolism.</title>
        <authorList>
            <person name="Garcia R."/>
            <person name="Popoff A."/>
            <person name="Bader C.D."/>
            <person name="Loehr J."/>
            <person name="Walesch S."/>
            <person name="Walt C."/>
            <person name="Boldt J."/>
            <person name="Bunk B."/>
            <person name="Haeckl F.J.F.P.J."/>
            <person name="Gunesch A.P."/>
            <person name="Birkelbach J."/>
            <person name="Nuebel U."/>
            <person name="Pietschmann T."/>
            <person name="Bach T."/>
            <person name="Mueller R."/>
        </authorList>
    </citation>
    <scope>NUCLEOTIDE SEQUENCE [LARGE SCALE GENOMIC DNA]</scope>
    <source>
        <strain evidence="3 4">MSr12523</strain>
    </source>
</reference>
<dbReference type="CDD" id="cd20625">
    <property type="entry name" value="CYP164-like"/>
    <property type="match status" value="1"/>
</dbReference>
<keyword evidence="2" id="KW-0503">Monooxygenase</keyword>
<sequence length="406" mass="45097">MAMSDTIPPMFDPFEPGFFDDPYPQYRLLRDEDPVHEHPMLRLWFLTRYEDVSAVLRAGLSVEARSLTTGDVFEQSEALSGTRALVDNHSMLERDPPDHTRLRSLVAKVFTRRAVAALEPEIARLVDDALERLACAGTADLVETLAFPLPFTVISRMLGMPPTDSTRIRELSGALVRSWEPIADSEIMDTLIHASAELMQIIRSLIDWKRRHPADDLLTALIAAEHEGTVLSEDELVSQVVLLYVAGHETTVNLIANGVVALLRNPDQLELLRSQPHLASNAVEEVLRYDTPVQLTRRITIAPHTIGDKEIPAGSLIIPCLGSANRDERFFGSSADQLRIERPEARSQISFGVGPHRCVGAALARLQGRIAIERLVKRFPNLSLADDVAWNNRINLRGAARVPVSV</sequence>
<dbReference type="Proteomes" id="UP001379533">
    <property type="component" value="Chromosome"/>
</dbReference>
<evidence type="ECO:0000313" key="4">
    <source>
        <dbReference type="Proteomes" id="UP001379533"/>
    </source>
</evidence>
<comment type="similarity">
    <text evidence="1 2">Belongs to the cytochrome P450 family.</text>
</comment>
<gene>
    <name evidence="3" type="ORF">LZC95_20975</name>
</gene>
<dbReference type="InterPro" id="IPR001128">
    <property type="entry name" value="Cyt_P450"/>
</dbReference>
<name>A0ABZ2KTQ4_9BACT</name>
<dbReference type="RefSeq" id="WP_394850990.1">
    <property type="nucleotide sequence ID" value="NZ_CP089982.1"/>
</dbReference>
<keyword evidence="4" id="KW-1185">Reference proteome</keyword>
<dbReference type="PANTHER" id="PTHR46696">
    <property type="entry name" value="P450, PUTATIVE (EUROFUNG)-RELATED"/>
    <property type="match status" value="1"/>
</dbReference>
<evidence type="ECO:0000256" key="2">
    <source>
        <dbReference type="RuleBase" id="RU000461"/>
    </source>
</evidence>
<proteinExistence type="inferred from homology"/>
<evidence type="ECO:0000256" key="1">
    <source>
        <dbReference type="ARBA" id="ARBA00010617"/>
    </source>
</evidence>
<protein>
    <submittedName>
        <fullName evidence="3">Cytochrome P450</fullName>
    </submittedName>
</protein>
<dbReference type="InterPro" id="IPR002397">
    <property type="entry name" value="Cyt_P450_B"/>
</dbReference>
<dbReference type="PRINTS" id="PR00385">
    <property type="entry name" value="P450"/>
</dbReference>
<dbReference type="PROSITE" id="PS00086">
    <property type="entry name" value="CYTOCHROME_P450"/>
    <property type="match status" value="1"/>
</dbReference>
<dbReference type="PANTHER" id="PTHR46696:SF1">
    <property type="entry name" value="CYTOCHROME P450 YJIB-RELATED"/>
    <property type="match status" value="1"/>
</dbReference>
<dbReference type="Gene3D" id="1.10.630.10">
    <property type="entry name" value="Cytochrome P450"/>
    <property type="match status" value="1"/>
</dbReference>
<accession>A0ABZ2KTQ4</accession>
<dbReference type="PRINTS" id="PR00359">
    <property type="entry name" value="BP450"/>
</dbReference>
<keyword evidence="2" id="KW-0560">Oxidoreductase</keyword>
<organism evidence="3 4">
    <name type="scientific">Pendulispora brunnea</name>
    <dbReference type="NCBI Taxonomy" id="2905690"/>
    <lineage>
        <taxon>Bacteria</taxon>
        <taxon>Pseudomonadati</taxon>
        <taxon>Myxococcota</taxon>
        <taxon>Myxococcia</taxon>
        <taxon>Myxococcales</taxon>
        <taxon>Sorangiineae</taxon>
        <taxon>Pendulisporaceae</taxon>
        <taxon>Pendulispora</taxon>
    </lineage>
</organism>
<dbReference type="SUPFAM" id="SSF48264">
    <property type="entry name" value="Cytochrome P450"/>
    <property type="match status" value="1"/>
</dbReference>
<evidence type="ECO:0000313" key="3">
    <source>
        <dbReference type="EMBL" id="WXB00360.1"/>
    </source>
</evidence>
<dbReference type="Pfam" id="PF00067">
    <property type="entry name" value="p450"/>
    <property type="match status" value="1"/>
</dbReference>
<dbReference type="EMBL" id="CP089982">
    <property type="protein sequence ID" value="WXB00360.1"/>
    <property type="molecule type" value="Genomic_DNA"/>
</dbReference>